<dbReference type="EMBL" id="JAGETN010000033">
    <property type="protein sequence ID" value="MBO2025787.1"/>
    <property type="molecule type" value="Genomic_DNA"/>
</dbReference>
<reference evidence="2" key="1">
    <citation type="submission" date="2021-03" db="EMBL/GenBank/DDBJ databases">
        <title>Molecular epidemiology and mechanisms of colistin and carbapenem resistance in Enterobacteriaceae from clinical isolates, the environment and porcine samples in Pretoria, South Africa.</title>
        <authorList>
            <person name="Bogoshi D."/>
            <person name="Mbelle N.M."/>
            <person name="Naidoo V."/>
            <person name="Osei Sekyere J."/>
        </authorList>
    </citation>
    <scope>NUCLEOTIDE SEQUENCE</scope>
    <source>
        <strain evidence="2">C029</strain>
    </source>
</reference>
<sequence>MMRIFLTGASGFIGSRILPALQASGHQVIGLARSTPALKAAGAEVHRGTLDARSRCWLASGMPTR</sequence>
<dbReference type="AlphaFoldDB" id="A0A939NLU0"/>
<organism evidence="2 3">
    <name type="scientific">Klebsiella pneumoniae</name>
    <dbReference type="NCBI Taxonomy" id="573"/>
    <lineage>
        <taxon>Bacteria</taxon>
        <taxon>Pseudomonadati</taxon>
        <taxon>Pseudomonadota</taxon>
        <taxon>Gammaproteobacteria</taxon>
        <taxon>Enterobacterales</taxon>
        <taxon>Enterobacteriaceae</taxon>
        <taxon>Klebsiella/Raoultella group</taxon>
        <taxon>Klebsiella</taxon>
        <taxon>Klebsiella pneumoniae complex</taxon>
    </lineage>
</organism>
<protein>
    <submittedName>
        <fullName evidence="2">NAD-dependent epimerase/dehydratase family protein</fullName>
    </submittedName>
</protein>
<dbReference type="InterPro" id="IPR036291">
    <property type="entry name" value="NAD(P)-bd_dom_sf"/>
</dbReference>
<dbReference type="Pfam" id="PF01370">
    <property type="entry name" value="Epimerase"/>
    <property type="match status" value="1"/>
</dbReference>
<dbReference type="InterPro" id="IPR001509">
    <property type="entry name" value="Epimerase_deHydtase"/>
</dbReference>
<name>A0A939NLU0_KLEPN</name>
<evidence type="ECO:0000259" key="1">
    <source>
        <dbReference type="Pfam" id="PF01370"/>
    </source>
</evidence>
<dbReference type="SUPFAM" id="SSF51735">
    <property type="entry name" value="NAD(P)-binding Rossmann-fold domains"/>
    <property type="match status" value="1"/>
</dbReference>
<proteinExistence type="predicted"/>
<gene>
    <name evidence="2" type="ORF">J4733_19165</name>
</gene>
<comment type="caution">
    <text evidence="2">The sequence shown here is derived from an EMBL/GenBank/DDBJ whole genome shotgun (WGS) entry which is preliminary data.</text>
</comment>
<dbReference type="Gene3D" id="3.40.50.720">
    <property type="entry name" value="NAD(P)-binding Rossmann-like Domain"/>
    <property type="match status" value="1"/>
</dbReference>
<evidence type="ECO:0000313" key="3">
    <source>
        <dbReference type="Proteomes" id="UP000664267"/>
    </source>
</evidence>
<dbReference type="Proteomes" id="UP000664267">
    <property type="component" value="Unassembled WGS sequence"/>
</dbReference>
<accession>A0A939NLU0</accession>
<feature type="domain" description="NAD-dependent epimerase/dehydratase" evidence="1">
    <location>
        <begin position="4"/>
        <end position="54"/>
    </location>
</feature>
<evidence type="ECO:0000313" key="2">
    <source>
        <dbReference type="EMBL" id="MBO2025787.1"/>
    </source>
</evidence>